<dbReference type="PROSITE" id="PS00061">
    <property type="entry name" value="ADH_SHORT"/>
    <property type="match status" value="1"/>
</dbReference>
<reference evidence="3 4" key="1">
    <citation type="submission" date="2024-01" db="EMBL/GenBank/DDBJ databases">
        <authorList>
            <person name="Botero Cardona J."/>
        </authorList>
    </citation>
    <scope>NUCLEOTIDE SEQUENCE [LARGE SCALE GENOMIC DNA]</scope>
    <source>
        <strain evidence="3 4">LMG 33000</strain>
    </source>
</reference>
<evidence type="ECO:0000313" key="4">
    <source>
        <dbReference type="Proteomes" id="UP001314241"/>
    </source>
</evidence>
<dbReference type="Pfam" id="PF13561">
    <property type="entry name" value="adh_short_C2"/>
    <property type="match status" value="1"/>
</dbReference>
<evidence type="ECO:0000259" key="2">
    <source>
        <dbReference type="SMART" id="SM00822"/>
    </source>
</evidence>
<accession>A0ABP0EQ90</accession>
<evidence type="ECO:0000256" key="1">
    <source>
        <dbReference type="ARBA" id="ARBA00006484"/>
    </source>
</evidence>
<dbReference type="Proteomes" id="UP001314241">
    <property type="component" value="Unassembled WGS sequence"/>
</dbReference>
<sequence length="242" mass="25872">MDFSKQTVMVTGSSRGIGLAIAHAFDDLGARLVLHARSAIKPEVVASFKQEPLTLQFDIADAQAAEAALKDLYKQEGFEGIDVLVNNAGITKDQIAIGMKPEDFAAVVNTNLNGTFNVTQPVFKKMLRQKHGAIINMSSVIGEMGNIGQVNYAASKAGLFGLTKTLAKEGARKNIRVNAIAPGMIVSDMTDALSDEVKDNILKSVPLKRFGKPEDVANVAVFLAQNDYITGQTITIDGGLHI</sequence>
<dbReference type="InterPro" id="IPR057326">
    <property type="entry name" value="KR_dom"/>
</dbReference>
<dbReference type="InterPro" id="IPR020904">
    <property type="entry name" value="Sc_DH/Rdtase_CS"/>
</dbReference>
<dbReference type="PRINTS" id="PR00080">
    <property type="entry name" value="SDRFAMILY"/>
</dbReference>
<dbReference type="EC" id="1.1.1.100" evidence="3"/>
<dbReference type="EMBL" id="CAWVOH010000002">
    <property type="protein sequence ID" value="CAK8054429.1"/>
    <property type="molecule type" value="Genomic_DNA"/>
</dbReference>
<dbReference type="PANTHER" id="PTHR42760:SF40">
    <property type="entry name" value="3-OXOACYL-[ACYL-CARRIER-PROTEIN] REDUCTASE, CHLOROPLASTIC"/>
    <property type="match status" value="1"/>
</dbReference>
<comment type="caution">
    <text evidence="3">The sequence shown here is derived from an EMBL/GenBank/DDBJ whole genome shotgun (WGS) entry which is preliminary data.</text>
</comment>
<dbReference type="NCBIfam" id="NF009466">
    <property type="entry name" value="PRK12826.1-2"/>
    <property type="match status" value="1"/>
</dbReference>
<feature type="domain" description="Ketoreductase" evidence="2">
    <location>
        <begin position="6"/>
        <end position="183"/>
    </location>
</feature>
<comment type="similarity">
    <text evidence="1">Belongs to the short-chain dehydrogenases/reductases (SDR) family.</text>
</comment>
<dbReference type="PRINTS" id="PR00081">
    <property type="entry name" value="GDHRDH"/>
</dbReference>
<dbReference type="PANTHER" id="PTHR42760">
    <property type="entry name" value="SHORT-CHAIN DEHYDROGENASES/REDUCTASES FAMILY MEMBER"/>
    <property type="match status" value="1"/>
</dbReference>
<gene>
    <name evidence="3" type="ORF">R54876_GBNLAHCA_00997</name>
</gene>
<dbReference type="SMART" id="SM00822">
    <property type="entry name" value="PKS_KR"/>
    <property type="match status" value="1"/>
</dbReference>
<organism evidence="3 4">
    <name type="scientific">Eupransor demetentiae</name>
    <dbReference type="NCBI Taxonomy" id="3109584"/>
    <lineage>
        <taxon>Bacteria</taxon>
        <taxon>Bacillati</taxon>
        <taxon>Bacillota</taxon>
        <taxon>Bacilli</taxon>
        <taxon>Lactobacillales</taxon>
        <taxon>Lactobacillaceae</taxon>
        <taxon>Eupransor</taxon>
    </lineage>
</organism>
<keyword evidence="4" id="KW-1185">Reference proteome</keyword>
<dbReference type="InterPro" id="IPR036291">
    <property type="entry name" value="NAD(P)-bd_dom_sf"/>
</dbReference>
<dbReference type="SUPFAM" id="SSF51735">
    <property type="entry name" value="NAD(P)-binding Rossmann-fold domains"/>
    <property type="match status" value="1"/>
</dbReference>
<keyword evidence="3" id="KW-0560">Oxidoreductase</keyword>
<protein>
    <submittedName>
        <fullName evidence="3">Short-chain alcohol dehydrogenase family (FabG)</fullName>
        <ecNumber evidence="3">1.1.1.100</ecNumber>
    </submittedName>
</protein>
<proteinExistence type="inferred from homology"/>
<dbReference type="GO" id="GO:0004316">
    <property type="term" value="F:3-oxoacyl-[acyl-carrier-protein] reductase (NADPH) activity"/>
    <property type="evidence" value="ECO:0007669"/>
    <property type="project" value="UniProtKB-EC"/>
</dbReference>
<dbReference type="RefSeq" id="WP_349641979.1">
    <property type="nucleotide sequence ID" value="NZ_CAWVOH010000002.1"/>
</dbReference>
<evidence type="ECO:0000313" key="3">
    <source>
        <dbReference type="EMBL" id="CAK8054429.1"/>
    </source>
</evidence>
<dbReference type="InterPro" id="IPR002347">
    <property type="entry name" value="SDR_fam"/>
</dbReference>
<dbReference type="Gene3D" id="3.40.50.720">
    <property type="entry name" value="NAD(P)-binding Rossmann-like Domain"/>
    <property type="match status" value="1"/>
</dbReference>
<name>A0ABP0EQ90_9LACO</name>